<keyword evidence="3" id="KW-1185">Reference proteome</keyword>
<dbReference type="Gene3D" id="2.60.120.650">
    <property type="entry name" value="Cupin"/>
    <property type="match status" value="1"/>
</dbReference>
<keyword evidence="1" id="KW-1133">Transmembrane helix</keyword>
<dbReference type="SUPFAM" id="SSF51197">
    <property type="entry name" value="Clavaminate synthase-like"/>
    <property type="match status" value="1"/>
</dbReference>
<evidence type="ECO:0000313" key="2">
    <source>
        <dbReference type="EMBL" id="KAJ1522813.1"/>
    </source>
</evidence>
<evidence type="ECO:0000256" key="1">
    <source>
        <dbReference type="SAM" id="Phobius"/>
    </source>
</evidence>
<dbReference type="InterPro" id="IPR050910">
    <property type="entry name" value="JMJD6_ArgDemeth/LysHydrox"/>
</dbReference>
<dbReference type="PANTHER" id="PTHR12480:SF13">
    <property type="entry name" value="LD14533P"/>
    <property type="match status" value="1"/>
</dbReference>
<dbReference type="AlphaFoldDB" id="A0AAV7X9Z8"/>
<comment type="caution">
    <text evidence="2">The sequence shown here is derived from an EMBL/GenBank/DDBJ whole genome shotgun (WGS) entry which is preliminary data.</text>
</comment>
<name>A0AAV7X9Z8_9NEOP</name>
<dbReference type="EMBL" id="JAPTSV010000011">
    <property type="protein sequence ID" value="KAJ1522813.1"/>
    <property type="molecule type" value="Genomic_DNA"/>
</dbReference>
<dbReference type="GO" id="GO:0016706">
    <property type="term" value="F:2-oxoglutarate-dependent dioxygenase activity"/>
    <property type="evidence" value="ECO:0007669"/>
    <property type="project" value="TreeGrafter"/>
</dbReference>
<sequence>MSADEDDDDVDPTCREDVRELRRLLAAANESALRAGASVEDLYRVFLQSRPRRRARRETAQDGGGVSATGVAVIAGLVLAAVAALLGGALGGADLLGSALGVRCVLPNNFLVWEATRPIADCGICRGVDAVLELHNVSRAAFAGHAYSSRPILVKGAAAGWPAMHTFSYDFFKRIYEATEGAYESVEDECQLLTFKTEFLSLKDVFSMSRSRVLNLDGELPWYIGWSNCHPSILAEMRSEYSRPSFLPPDAEHAHHDFIFMGYSQGASMHLDYISRLMWQAQLKGHKTWMLTPPPECEHVCSSFSFRAEPGDIVLLDTRQWYHRTQIDGKEFSLTVSSEYG</sequence>
<dbReference type="PANTHER" id="PTHR12480">
    <property type="entry name" value="ARGININE DEMETHYLASE AND LYSYL-HYDROXYLASE JMJD"/>
    <property type="match status" value="1"/>
</dbReference>
<keyword evidence="1" id="KW-0472">Membrane</keyword>
<accession>A0AAV7X9Z8</accession>
<organism evidence="2 3">
    <name type="scientific">Megalurothrips usitatus</name>
    <name type="common">bean blossom thrips</name>
    <dbReference type="NCBI Taxonomy" id="439358"/>
    <lineage>
        <taxon>Eukaryota</taxon>
        <taxon>Metazoa</taxon>
        <taxon>Ecdysozoa</taxon>
        <taxon>Arthropoda</taxon>
        <taxon>Hexapoda</taxon>
        <taxon>Insecta</taxon>
        <taxon>Pterygota</taxon>
        <taxon>Neoptera</taxon>
        <taxon>Paraneoptera</taxon>
        <taxon>Thysanoptera</taxon>
        <taxon>Terebrantia</taxon>
        <taxon>Thripoidea</taxon>
        <taxon>Thripidae</taxon>
        <taxon>Megalurothrips</taxon>
    </lineage>
</organism>
<dbReference type="Proteomes" id="UP001075354">
    <property type="component" value="Chromosome 11"/>
</dbReference>
<reference evidence="2" key="1">
    <citation type="submission" date="2022-12" db="EMBL/GenBank/DDBJ databases">
        <title>Chromosome-level genome assembly of the bean flower thrips Megalurothrips usitatus.</title>
        <authorList>
            <person name="Ma L."/>
            <person name="Liu Q."/>
            <person name="Li H."/>
            <person name="Cai W."/>
        </authorList>
    </citation>
    <scope>NUCLEOTIDE SEQUENCE</scope>
    <source>
        <strain evidence="2">Cailab_2022a</strain>
    </source>
</reference>
<keyword evidence="1" id="KW-0812">Transmembrane</keyword>
<evidence type="ECO:0000313" key="3">
    <source>
        <dbReference type="Proteomes" id="UP001075354"/>
    </source>
</evidence>
<protein>
    <submittedName>
        <fullName evidence="2">Uncharacterized protein</fullName>
    </submittedName>
</protein>
<feature type="transmembrane region" description="Helical" evidence="1">
    <location>
        <begin position="63"/>
        <end position="86"/>
    </location>
</feature>
<proteinExistence type="predicted"/>
<gene>
    <name evidence="2" type="ORF">ONE63_001966</name>
</gene>